<accession>A0A8C9GNU9</accession>
<dbReference type="PANTHER" id="PTHR12138">
    <property type="entry name" value="PRIMATE-EXPANDED PROTEIN FAMILY"/>
    <property type="match status" value="1"/>
</dbReference>
<reference evidence="1" key="1">
    <citation type="submission" date="2025-08" db="UniProtKB">
        <authorList>
            <consortium name="Ensembl"/>
        </authorList>
    </citation>
    <scope>IDENTIFICATION</scope>
</reference>
<sequence>MGFHHVSQAGLELLASGDPLTLASQSSGITGVSHHAQSRNTEFLSLTFFPKRPNETWPQNLDFRILTRPEMNCPTPISLKLRPHFNVINIQF</sequence>
<evidence type="ECO:0000313" key="2">
    <source>
        <dbReference type="Proteomes" id="UP000694416"/>
    </source>
</evidence>
<proteinExistence type="predicted"/>
<evidence type="ECO:0000313" key="1">
    <source>
        <dbReference type="Ensembl" id="ENSPTEP00000004879.1"/>
    </source>
</evidence>
<dbReference type="Ensembl" id="ENSPTET00000007542.1">
    <property type="protein sequence ID" value="ENSPTEP00000004879.1"/>
    <property type="gene ID" value="ENSPTEG00000005683.1"/>
</dbReference>
<organism evidence="1 2">
    <name type="scientific">Piliocolobus tephrosceles</name>
    <name type="common">Ugandan red Colobus</name>
    <dbReference type="NCBI Taxonomy" id="591936"/>
    <lineage>
        <taxon>Eukaryota</taxon>
        <taxon>Metazoa</taxon>
        <taxon>Chordata</taxon>
        <taxon>Craniata</taxon>
        <taxon>Vertebrata</taxon>
        <taxon>Euteleostomi</taxon>
        <taxon>Mammalia</taxon>
        <taxon>Eutheria</taxon>
        <taxon>Euarchontoglires</taxon>
        <taxon>Primates</taxon>
        <taxon>Haplorrhini</taxon>
        <taxon>Catarrhini</taxon>
        <taxon>Cercopithecidae</taxon>
        <taxon>Colobinae</taxon>
        <taxon>Piliocolobus</taxon>
    </lineage>
</organism>
<protein>
    <submittedName>
        <fullName evidence="1">Uncharacterized protein</fullName>
    </submittedName>
</protein>
<dbReference type="PRINTS" id="PR02045">
    <property type="entry name" value="F138DOMAIN"/>
</dbReference>
<dbReference type="Proteomes" id="UP000694416">
    <property type="component" value="Unplaced"/>
</dbReference>
<keyword evidence="2" id="KW-1185">Reference proteome</keyword>
<dbReference type="AlphaFoldDB" id="A0A8C9GNU9"/>
<reference evidence="1" key="2">
    <citation type="submission" date="2025-09" db="UniProtKB">
        <authorList>
            <consortium name="Ensembl"/>
        </authorList>
    </citation>
    <scope>IDENTIFICATION</scope>
</reference>
<name>A0A8C9GNU9_9PRIM</name>
<dbReference type="PANTHER" id="PTHR12138:SF133">
    <property type="entry name" value="SECRETED PROTEIN"/>
    <property type="match status" value="1"/>
</dbReference>